<dbReference type="SUPFAM" id="SSF88723">
    <property type="entry name" value="PIN domain-like"/>
    <property type="match status" value="1"/>
</dbReference>
<evidence type="ECO:0000256" key="1">
    <source>
        <dbReference type="ARBA" id="ARBA00001946"/>
    </source>
</evidence>
<feature type="binding site" evidence="8">
    <location>
        <position position="5"/>
    </location>
    <ligand>
        <name>Mg(2+)</name>
        <dbReference type="ChEBI" id="CHEBI:18420"/>
    </ligand>
</feature>
<dbReference type="OrthoDB" id="5458135at2"/>
<dbReference type="InterPro" id="IPR022907">
    <property type="entry name" value="VapC_family"/>
</dbReference>
<evidence type="ECO:0000256" key="4">
    <source>
        <dbReference type="ARBA" id="ARBA00022723"/>
    </source>
</evidence>
<accession>A0A5B8KYY8</accession>
<evidence type="ECO:0000256" key="3">
    <source>
        <dbReference type="ARBA" id="ARBA00022722"/>
    </source>
</evidence>
<dbReference type="GO" id="GO:0000287">
    <property type="term" value="F:magnesium ion binding"/>
    <property type="evidence" value="ECO:0007669"/>
    <property type="project" value="UniProtKB-UniRule"/>
</dbReference>
<reference evidence="10" key="1">
    <citation type="submission" date="2020-04" db="EMBL/GenBank/DDBJ databases">
        <title>Nitratireductor sp. nov. isolated from mangrove soil.</title>
        <authorList>
            <person name="Ye Y."/>
        </authorList>
    </citation>
    <scope>NUCLEOTIDE SEQUENCE</scope>
    <source>
        <strain evidence="10">SY7</strain>
    </source>
</reference>
<dbReference type="CDD" id="cd18731">
    <property type="entry name" value="PIN_NgFitB-like"/>
    <property type="match status" value="1"/>
</dbReference>
<proteinExistence type="inferred from homology"/>
<dbReference type="GO" id="GO:0090729">
    <property type="term" value="F:toxin activity"/>
    <property type="evidence" value="ECO:0007669"/>
    <property type="project" value="UniProtKB-KW"/>
</dbReference>
<keyword evidence="8" id="KW-0800">Toxin</keyword>
<dbReference type="EMBL" id="CP042301">
    <property type="protein sequence ID" value="QDZ00766.1"/>
    <property type="molecule type" value="Genomic_DNA"/>
</dbReference>
<dbReference type="PANTHER" id="PTHR33653">
    <property type="entry name" value="RIBONUCLEASE VAPC2"/>
    <property type="match status" value="1"/>
</dbReference>
<evidence type="ECO:0000256" key="2">
    <source>
        <dbReference type="ARBA" id="ARBA00022649"/>
    </source>
</evidence>
<comment type="cofactor">
    <cofactor evidence="1 8">
        <name>Mg(2+)</name>
        <dbReference type="ChEBI" id="CHEBI:18420"/>
    </cofactor>
</comment>
<keyword evidence="4 8" id="KW-0479">Metal-binding</keyword>
<organism evidence="10 11">
    <name type="scientific">Nitratireductor mangrovi</name>
    <dbReference type="NCBI Taxonomy" id="2599600"/>
    <lineage>
        <taxon>Bacteria</taxon>
        <taxon>Pseudomonadati</taxon>
        <taxon>Pseudomonadota</taxon>
        <taxon>Alphaproteobacteria</taxon>
        <taxon>Hyphomicrobiales</taxon>
        <taxon>Phyllobacteriaceae</taxon>
        <taxon>Nitratireductor</taxon>
    </lineage>
</organism>
<dbReference type="InterPro" id="IPR050556">
    <property type="entry name" value="Type_II_TA_system_RNase"/>
</dbReference>
<sequence length="141" mass="15380">MFVIDTNVVSEMFRPKPDIGVVRWLEETPRAALLLPSVVIGELYLGLALMSQGRRRDSLTAMTEAFIDAGGEACILSYGKDEALHYAGIAARRRRMGRPITEPDAQIAATAAAHGLPLVTRNVRDFENCGIDLVNPWEAAA</sequence>
<evidence type="ECO:0000256" key="8">
    <source>
        <dbReference type="HAMAP-Rule" id="MF_00265"/>
    </source>
</evidence>
<dbReference type="Pfam" id="PF01850">
    <property type="entry name" value="PIN"/>
    <property type="match status" value="1"/>
</dbReference>
<comment type="function">
    <text evidence="8">Toxic component of a toxin-antitoxin (TA) system. An RNase.</text>
</comment>
<protein>
    <recommendedName>
        <fullName evidence="8">Ribonuclease VapC</fullName>
        <shortName evidence="8">RNase VapC</shortName>
        <ecNumber evidence="8">3.1.-.-</ecNumber>
    </recommendedName>
    <alternativeName>
        <fullName evidence="8">Toxin VapC</fullName>
    </alternativeName>
</protein>
<feature type="binding site" evidence="8">
    <location>
        <position position="104"/>
    </location>
    <ligand>
        <name>Mg(2+)</name>
        <dbReference type="ChEBI" id="CHEBI:18420"/>
    </ligand>
</feature>
<dbReference type="AlphaFoldDB" id="A0A5B8KYY8"/>
<dbReference type="GO" id="GO:0016787">
    <property type="term" value="F:hydrolase activity"/>
    <property type="evidence" value="ECO:0007669"/>
    <property type="project" value="UniProtKB-KW"/>
</dbReference>
<dbReference type="EC" id="3.1.-.-" evidence="8"/>
<evidence type="ECO:0000259" key="9">
    <source>
        <dbReference type="Pfam" id="PF01850"/>
    </source>
</evidence>
<gene>
    <name evidence="8" type="primary">vapC</name>
    <name evidence="10" type="ORF">FQ775_10420</name>
</gene>
<dbReference type="GO" id="GO:0004540">
    <property type="term" value="F:RNA nuclease activity"/>
    <property type="evidence" value="ECO:0007669"/>
    <property type="project" value="InterPro"/>
</dbReference>
<dbReference type="InterPro" id="IPR029060">
    <property type="entry name" value="PIN-like_dom_sf"/>
</dbReference>
<dbReference type="Proteomes" id="UP000321389">
    <property type="component" value="Chromosome"/>
</dbReference>
<keyword evidence="5 8" id="KW-0378">Hydrolase</keyword>
<evidence type="ECO:0000313" key="11">
    <source>
        <dbReference type="Proteomes" id="UP000321389"/>
    </source>
</evidence>
<keyword evidence="2 8" id="KW-1277">Toxin-antitoxin system</keyword>
<keyword evidence="3 8" id="KW-0540">Nuclease</keyword>
<dbReference type="Gene3D" id="3.40.50.1010">
    <property type="entry name" value="5'-nuclease"/>
    <property type="match status" value="1"/>
</dbReference>
<keyword evidence="11" id="KW-1185">Reference proteome</keyword>
<keyword evidence="6 8" id="KW-0460">Magnesium</keyword>
<evidence type="ECO:0000256" key="6">
    <source>
        <dbReference type="ARBA" id="ARBA00022842"/>
    </source>
</evidence>
<name>A0A5B8KYY8_9HYPH</name>
<dbReference type="PANTHER" id="PTHR33653:SF1">
    <property type="entry name" value="RIBONUCLEASE VAPC2"/>
    <property type="match status" value="1"/>
</dbReference>
<evidence type="ECO:0000256" key="5">
    <source>
        <dbReference type="ARBA" id="ARBA00022801"/>
    </source>
</evidence>
<evidence type="ECO:0000313" key="10">
    <source>
        <dbReference type="EMBL" id="QDZ00766.1"/>
    </source>
</evidence>
<evidence type="ECO:0000256" key="7">
    <source>
        <dbReference type="ARBA" id="ARBA00038093"/>
    </source>
</evidence>
<dbReference type="InterPro" id="IPR002716">
    <property type="entry name" value="PIN_dom"/>
</dbReference>
<dbReference type="RefSeq" id="WP_146299412.1">
    <property type="nucleotide sequence ID" value="NZ_CP042301.2"/>
</dbReference>
<comment type="similarity">
    <text evidence="7 8">Belongs to the PINc/VapC protein family.</text>
</comment>
<feature type="domain" description="PIN" evidence="9">
    <location>
        <begin position="3"/>
        <end position="126"/>
    </location>
</feature>
<dbReference type="KEGG" id="niy:FQ775_10420"/>
<dbReference type="HAMAP" id="MF_00265">
    <property type="entry name" value="VapC_Nob1"/>
    <property type="match status" value="1"/>
</dbReference>